<organism evidence="2 3">
    <name type="scientific">Ornithinimicrobium cryptoxanthini</name>
    <dbReference type="NCBI Taxonomy" id="2934161"/>
    <lineage>
        <taxon>Bacteria</taxon>
        <taxon>Bacillati</taxon>
        <taxon>Actinomycetota</taxon>
        <taxon>Actinomycetes</taxon>
        <taxon>Micrococcales</taxon>
        <taxon>Ornithinimicrobiaceae</taxon>
        <taxon>Ornithinimicrobium</taxon>
    </lineage>
</organism>
<dbReference type="InterPro" id="IPR049790">
    <property type="entry name" value="Rv3655c/TadE"/>
</dbReference>
<keyword evidence="3" id="KW-1185">Reference proteome</keyword>
<evidence type="ECO:0000313" key="3">
    <source>
        <dbReference type="Proteomes" id="UP001056535"/>
    </source>
</evidence>
<evidence type="ECO:0000313" key="2">
    <source>
        <dbReference type="EMBL" id="USQ76690.1"/>
    </source>
</evidence>
<evidence type="ECO:0000256" key="1">
    <source>
        <dbReference type="SAM" id="Phobius"/>
    </source>
</evidence>
<keyword evidence="1" id="KW-0812">Transmembrane</keyword>
<accession>A0ABY4YIS2</accession>
<dbReference type="NCBIfam" id="NF041390">
    <property type="entry name" value="TadE_Rv3655c"/>
    <property type="match status" value="1"/>
</dbReference>
<keyword evidence="1" id="KW-0472">Membrane</keyword>
<dbReference type="Proteomes" id="UP001056535">
    <property type="component" value="Chromosome"/>
</dbReference>
<sequence length="119" mass="12236">MEDDDAGMVTAELAIAIPTLVAVLVLCLSGLGLALDQIRCVDAARISVRAAARGEPVEVVTDLARTVAPAGAEVSVQRDGDRVTVTVTAAPRTRYLSALPRASATVEALLEPAARMGSP</sequence>
<dbReference type="RefSeq" id="WP_252621394.1">
    <property type="nucleotide sequence ID" value="NZ_CP099490.1"/>
</dbReference>
<keyword evidence="1" id="KW-1133">Transmembrane helix</keyword>
<dbReference type="EMBL" id="CP099490">
    <property type="protein sequence ID" value="USQ76690.1"/>
    <property type="molecule type" value="Genomic_DNA"/>
</dbReference>
<gene>
    <name evidence="2" type="ORF">NF557_01790</name>
</gene>
<feature type="transmembrane region" description="Helical" evidence="1">
    <location>
        <begin position="13"/>
        <end position="35"/>
    </location>
</feature>
<name>A0ABY4YIS2_9MICO</name>
<protein>
    <submittedName>
        <fullName evidence="2">Pilus assembly protein TadE</fullName>
    </submittedName>
</protein>
<proteinExistence type="predicted"/>
<reference evidence="2" key="1">
    <citation type="submission" date="2022-06" db="EMBL/GenBank/DDBJ databases">
        <title>Ornithinimicrobium JY.X270.</title>
        <authorList>
            <person name="Huang Y."/>
        </authorList>
    </citation>
    <scope>NUCLEOTIDE SEQUENCE</scope>
    <source>
        <strain evidence="2">JY.X270</strain>
    </source>
</reference>